<gene>
    <name evidence="2" type="ORF">WH298_00735</name>
</gene>
<feature type="transmembrane region" description="Helical" evidence="1">
    <location>
        <begin position="54"/>
        <end position="76"/>
    </location>
</feature>
<evidence type="ECO:0000256" key="1">
    <source>
        <dbReference type="SAM" id="Phobius"/>
    </source>
</evidence>
<accession>A0ABU8PLZ2</accession>
<evidence type="ECO:0000313" key="2">
    <source>
        <dbReference type="EMBL" id="MEJ5043752.1"/>
    </source>
</evidence>
<name>A0ABU8PLZ2_9GAMM</name>
<keyword evidence="3" id="KW-1185">Reference proteome</keyword>
<dbReference type="Proteomes" id="UP001362100">
    <property type="component" value="Unassembled WGS sequence"/>
</dbReference>
<keyword evidence="1" id="KW-1133">Transmembrane helix</keyword>
<comment type="caution">
    <text evidence="2">The sequence shown here is derived from an EMBL/GenBank/DDBJ whole genome shotgun (WGS) entry which is preliminary data.</text>
</comment>
<reference evidence="2 3" key="1">
    <citation type="submission" date="2023-12" db="EMBL/GenBank/DDBJ databases">
        <title>Gut-associated functions are favored during microbiome assembly across C. elegans life.</title>
        <authorList>
            <person name="Zimmermann J."/>
        </authorList>
    </citation>
    <scope>NUCLEOTIDE SEQUENCE [LARGE SCALE GENOMIC DNA]</scope>
    <source>
        <strain evidence="2 3">BIGb0393</strain>
    </source>
</reference>
<dbReference type="EMBL" id="JBBGZW010000001">
    <property type="protein sequence ID" value="MEJ5043752.1"/>
    <property type="molecule type" value="Genomic_DNA"/>
</dbReference>
<feature type="transmembrane region" description="Helical" evidence="1">
    <location>
        <begin position="6"/>
        <end position="27"/>
    </location>
</feature>
<keyword evidence="1" id="KW-0812">Transmembrane</keyword>
<protein>
    <submittedName>
        <fullName evidence="2">Uncharacterized protein</fullName>
    </submittedName>
</protein>
<sequence>MDWKEGLVVIAVFACGGVFLVESVLYIRRGVYTKTFKGTTRREYIKKDERRDVYWLYVILHLFAGSSAICLGFWLMQYDPKVNDWYVSIRNSLTF</sequence>
<organism evidence="2 3">
    <name type="scientific">Pantoea nemavictus</name>
    <dbReference type="NCBI Taxonomy" id="2726955"/>
    <lineage>
        <taxon>Bacteria</taxon>
        <taxon>Pseudomonadati</taxon>
        <taxon>Pseudomonadota</taxon>
        <taxon>Gammaproteobacteria</taxon>
        <taxon>Enterobacterales</taxon>
        <taxon>Erwiniaceae</taxon>
        <taxon>Pantoea</taxon>
    </lineage>
</organism>
<dbReference type="RefSeq" id="WP_180821939.1">
    <property type="nucleotide sequence ID" value="NZ_JACAWY010000001.1"/>
</dbReference>
<evidence type="ECO:0000313" key="3">
    <source>
        <dbReference type="Proteomes" id="UP001362100"/>
    </source>
</evidence>
<proteinExistence type="predicted"/>
<keyword evidence="1" id="KW-0472">Membrane</keyword>